<protein>
    <submittedName>
        <fullName evidence="1">Uncharacterized protein</fullName>
    </submittedName>
</protein>
<accession>A0AAN9QNK1</accession>
<dbReference type="EMBL" id="JAYMYQ010000003">
    <property type="protein sequence ID" value="KAK7344450.1"/>
    <property type="molecule type" value="Genomic_DNA"/>
</dbReference>
<reference evidence="1 2" key="1">
    <citation type="submission" date="2024-01" db="EMBL/GenBank/DDBJ databases">
        <title>The genomes of 5 underutilized Papilionoideae crops provide insights into root nodulation and disease resistanc.</title>
        <authorList>
            <person name="Jiang F."/>
        </authorList>
    </citation>
    <scope>NUCLEOTIDE SEQUENCE [LARGE SCALE GENOMIC DNA]</scope>
    <source>
        <strain evidence="1">LVBAO_FW01</strain>
        <tissue evidence="1">Leaves</tissue>
    </source>
</reference>
<evidence type="ECO:0000313" key="1">
    <source>
        <dbReference type="EMBL" id="KAK7344450.1"/>
    </source>
</evidence>
<evidence type="ECO:0000313" key="2">
    <source>
        <dbReference type="Proteomes" id="UP001367508"/>
    </source>
</evidence>
<organism evidence="1 2">
    <name type="scientific">Canavalia gladiata</name>
    <name type="common">Sword bean</name>
    <name type="synonym">Dolichos gladiatus</name>
    <dbReference type="NCBI Taxonomy" id="3824"/>
    <lineage>
        <taxon>Eukaryota</taxon>
        <taxon>Viridiplantae</taxon>
        <taxon>Streptophyta</taxon>
        <taxon>Embryophyta</taxon>
        <taxon>Tracheophyta</taxon>
        <taxon>Spermatophyta</taxon>
        <taxon>Magnoliopsida</taxon>
        <taxon>eudicotyledons</taxon>
        <taxon>Gunneridae</taxon>
        <taxon>Pentapetalae</taxon>
        <taxon>rosids</taxon>
        <taxon>fabids</taxon>
        <taxon>Fabales</taxon>
        <taxon>Fabaceae</taxon>
        <taxon>Papilionoideae</taxon>
        <taxon>50 kb inversion clade</taxon>
        <taxon>NPAAA clade</taxon>
        <taxon>indigoferoid/millettioid clade</taxon>
        <taxon>Phaseoleae</taxon>
        <taxon>Canavalia</taxon>
    </lineage>
</organism>
<name>A0AAN9QNK1_CANGL</name>
<dbReference type="Proteomes" id="UP001367508">
    <property type="component" value="Unassembled WGS sequence"/>
</dbReference>
<gene>
    <name evidence="1" type="ORF">VNO77_14068</name>
</gene>
<proteinExistence type="predicted"/>
<comment type="caution">
    <text evidence="1">The sequence shown here is derived from an EMBL/GenBank/DDBJ whole genome shotgun (WGS) entry which is preliminary data.</text>
</comment>
<keyword evidence="2" id="KW-1185">Reference proteome</keyword>
<sequence>MIAEHPAEGSTCHFATRVFLFGTSTPTLCLEPNANTNYTTNADLLDLPYITTHSDSNHSNSKRAKL</sequence>
<dbReference type="AlphaFoldDB" id="A0AAN9QNK1"/>